<dbReference type="GO" id="GO:0006508">
    <property type="term" value="P:proteolysis"/>
    <property type="evidence" value="ECO:0007669"/>
    <property type="project" value="UniProtKB-KW"/>
</dbReference>
<comment type="similarity">
    <text evidence="1">In the C-terminal section; belongs to the transpeptidase family.</text>
</comment>
<dbReference type="InterPro" id="IPR036950">
    <property type="entry name" value="PBP_transglycosylase"/>
</dbReference>
<gene>
    <name evidence="21" type="ORF">EV213_10237</name>
</gene>
<evidence type="ECO:0000256" key="8">
    <source>
        <dbReference type="ARBA" id="ARBA00022692"/>
    </source>
</evidence>
<dbReference type="InterPro" id="IPR001460">
    <property type="entry name" value="PCN-bd_Tpept"/>
</dbReference>
<keyword evidence="6" id="KW-0328">Glycosyltransferase</keyword>
<dbReference type="GO" id="GO:0008360">
    <property type="term" value="P:regulation of cell shape"/>
    <property type="evidence" value="ECO:0007669"/>
    <property type="project" value="UniProtKB-KW"/>
</dbReference>
<evidence type="ECO:0000256" key="17">
    <source>
        <dbReference type="ARBA" id="ARBA00049902"/>
    </source>
</evidence>
<evidence type="ECO:0000256" key="5">
    <source>
        <dbReference type="ARBA" id="ARBA00022670"/>
    </source>
</evidence>
<dbReference type="Gene3D" id="1.10.3810.10">
    <property type="entry name" value="Biosynthetic peptidoglycan transglycosylase-like"/>
    <property type="match status" value="1"/>
</dbReference>
<evidence type="ECO:0000313" key="22">
    <source>
        <dbReference type="Proteomes" id="UP000295632"/>
    </source>
</evidence>
<protein>
    <submittedName>
        <fullName evidence="21">Penicillin-binding protein 2A</fullName>
    </submittedName>
</protein>
<evidence type="ECO:0000256" key="12">
    <source>
        <dbReference type="ARBA" id="ARBA00022989"/>
    </source>
</evidence>
<comment type="similarity">
    <text evidence="2">In the N-terminal section; belongs to the glycosyltransferase 51 family.</text>
</comment>
<dbReference type="InterPro" id="IPR001264">
    <property type="entry name" value="Glyco_trans_51"/>
</dbReference>
<organism evidence="21 22">
    <name type="scientific">Aureibacillus halotolerans</name>
    <dbReference type="NCBI Taxonomy" id="1508390"/>
    <lineage>
        <taxon>Bacteria</taxon>
        <taxon>Bacillati</taxon>
        <taxon>Bacillota</taxon>
        <taxon>Bacilli</taxon>
        <taxon>Bacillales</taxon>
        <taxon>Bacillaceae</taxon>
        <taxon>Aureibacillus</taxon>
    </lineage>
</organism>
<dbReference type="PANTHER" id="PTHR32282">
    <property type="entry name" value="BINDING PROTEIN TRANSPEPTIDASE, PUTATIVE-RELATED"/>
    <property type="match status" value="1"/>
</dbReference>
<evidence type="ECO:0000256" key="10">
    <source>
        <dbReference type="ARBA" id="ARBA00022960"/>
    </source>
</evidence>
<evidence type="ECO:0000259" key="19">
    <source>
        <dbReference type="Pfam" id="PF00905"/>
    </source>
</evidence>
<dbReference type="FunFam" id="1.10.3810.10:FF:000001">
    <property type="entry name" value="Penicillin-binding protein 1A"/>
    <property type="match status" value="1"/>
</dbReference>
<sequence>MLKKLSTVVVAMIFFIFLAVSGYLSIIYAGDYVLDEELLVFDAASTLVDERGNELTSLYVENRDPVTEDQIPDHVKQAFIAVEDSRFLTHHGLDIRAIGRALYRDLMAGAMVEGGSTITQQLAKNVFLTNDKTWLRKSKEAVIAINLENHYTKDQILEMYLNRIYFGHGAYGIGAAAKTYYNKPVSQLTLEEGAMLAAIPKAPSHYSPIDDKEAALNRRNLILSLMADQGFISHEEAVRKKGTTLHASLHEIGEQPALYTYIDLVMKDAEKRYQLSREEILTGGYTIKVPIQIDLQKKVYQAFEEGAFFPDLQGEKSQGAFILLDNQTGKVIAAQGGRGYEPGSFNRLYAKRQPGSVIKPLAVYGPALDAGYTPYSVLQDQKQSYGAYSPSNYNGTYQGKVSMYDALQESLNAPAVWLLDQIGLNTGKQPLLEAGAQVKNDGLALGLGGTVEGMSPMLVATMFRSFANEGVTATPVAITSIHTRDGELLEPRKQNEQKRLFTPQTAWYMTRMLEGVVNEGTGSAGEYSGALAGKTGTTQYEAIEGGNRDIWFAGYTPEMTGVVWMGYDRTTEKSYIQGGSDLATKLMKSILPEEEALAAFTKPQQVKELAKPVDLQPINDLTMHNDFHIFDWNRKRLSWTPQSDKRVVYRIYEKTNDYLQLIGQVTGQGSYSISSVSAFFEGSFYVVPYNPLTELEGTPSNIVHMS</sequence>
<evidence type="ECO:0000256" key="7">
    <source>
        <dbReference type="ARBA" id="ARBA00022679"/>
    </source>
</evidence>
<dbReference type="GO" id="GO:0008658">
    <property type="term" value="F:penicillin binding"/>
    <property type="evidence" value="ECO:0007669"/>
    <property type="project" value="InterPro"/>
</dbReference>
<comment type="caution">
    <text evidence="21">The sequence shown here is derived from an EMBL/GenBank/DDBJ whole genome shotgun (WGS) entry which is preliminary data.</text>
</comment>
<evidence type="ECO:0000256" key="1">
    <source>
        <dbReference type="ARBA" id="ARBA00007090"/>
    </source>
</evidence>
<keyword evidence="3" id="KW-1003">Cell membrane</keyword>
<name>A0A4R6UAS5_9BACI</name>
<dbReference type="SUPFAM" id="SSF53955">
    <property type="entry name" value="Lysozyme-like"/>
    <property type="match status" value="1"/>
</dbReference>
<evidence type="ECO:0000256" key="14">
    <source>
        <dbReference type="ARBA" id="ARBA00023268"/>
    </source>
</evidence>
<accession>A0A4R6UAS5</accession>
<dbReference type="GO" id="GO:0008955">
    <property type="term" value="F:peptidoglycan glycosyltransferase activity"/>
    <property type="evidence" value="ECO:0007669"/>
    <property type="project" value="UniProtKB-EC"/>
</dbReference>
<dbReference type="PANTHER" id="PTHR32282:SF32">
    <property type="entry name" value="PENICILLIN-BINDING PROTEIN 2A"/>
    <property type="match status" value="1"/>
</dbReference>
<keyword evidence="4" id="KW-0121">Carboxypeptidase</keyword>
<feature type="domain" description="Glycosyl transferase family 51" evidence="20">
    <location>
        <begin position="53"/>
        <end position="226"/>
    </location>
</feature>
<evidence type="ECO:0000256" key="16">
    <source>
        <dbReference type="ARBA" id="ARBA00034000"/>
    </source>
</evidence>
<dbReference type="GO" id="GO:0071555">
    <property type="term" value="P:cell wall organization"/>
    <property type="evidence" value="ECO:0007669"/>
    <property type="project" value="UniProtKB-KW"/>
</dbReference>
<proteinExistence type="inferred from homology"/>
<dbReference type="Pfam" id="PF00905">
    <property type="entry name" value="Transpeptidase"/>
    <property type="match status" value="1"/>
</dbReference>
<dbReference type="GO" id="GO:0030288">
    <property type="term" value="C:outer membrane-bounded periplasmic space"/>
    <property type="evidence" value="ECO:0007669"/>
    <property type="project" value="TreeGrafter"/>
</dbReference>
<reference evidence="21 22" key="1">
    <citation type="submission" date="2019-03" db="EMBL/GenBank/DDBJ databases">
        <title>Genomic Encyclopedia of Type Strains, Phase IV (KMG-IV): sequencing the most valuable type-strain genomes for metagenomic binning, comparative biology and taxonomic classification.</title>
        <authorList>
            <person name="Goeker M."/>
        </authorList>
    </citation>
    <scope>NUCLEOTIDE SEQUENCE [LARGE SCALE GENOMIC DNA]</scope>
    <source>
        <strain evidence="21 22">DSM 28697</strain>
    </source>
</reference>
<dbReference type="SUPFAM" id="SSF56601">
    <property type="entry name" value="beta-lactamase/transpeptidase-like"/>
    <property type="match status" value="1"/>
</dbReference>
<keyword evidence="11" id="KW-0573">Peptidoglycan synthesis</keyword>
<keyword evidence="22" id="KW-1185">Reference proteome</keyword>
<dbReference type="InterPro" id="IPR050396">
    <property type="entry name" value="Glycosyltr_51/Transpeptidase"/>
</dbReference>
<keyword evidence="5" id="KW-0645">Protease</keyword>
<keyword evidence="8 18" id="KW-0812">Transmembrane</keyword>
<evidence type="ECO:0000256" key="4">
    <source>
        <dbReference type="ARBA" id="ARBA00022645"/>
    </source>
</evidence>
<evidence type="ECO:0000256" key="9">
    <source>
        <dbReference type="ARBA" id="ARBA00022801"/>
    </source>
</evidence>
<dbReference type="EMBL" id="SNYJ01000002">
    <property type="protein sequence ID" value="TDQ42009.1"/>
    <property type="molecule type" value="Genomic_DNA"/>
</dbReference>
<keyword evidence="14" id="KW-0511">Multifunctional enzyme</keyword>
<evidence type="ECO:0000313" key="21">
    <source>
        <dbReference type="EMBL" id="TDQ42009.1"/>
    </source>
</evidence>
<dbReference type="AlphaFoldDB" id="A0A4R6UAS5"/>
<evidence type="ECO:0000256" key="2">
    <source>
        <dbReference type="ARBA" id="ARBA00007739"/>
    </source>
</evidence>
<feature type="domain" description="Penicillin-binding protein transpeptidase" evidence="19">
    <location>
        <begin position="319"/>
        <end position="591"/>
    </location>
</feature>
<dbReference type="InterPro" id="IPR012338">
    <property type="entry name" value="Beta-lactam/transpept-like"/>
</dbReference>
<evidence type="ECO:0000256" key="18">
    <source>
        <dbReference type="SAM" id="Phobius"/>
    </source>
</evidence>
<feature type="transmembrane region" description="Helical" evidence="18">
    <location>
        <begin position="7"/>
        <end position="29"/>
    </location>
</feature>
<dbReference type="InterPro" id="IPR023346">
    <property type="entry name" value="Lysozyme-like_dom_sf"/>
</dbReference>
<dbReference type="GO" id="GO:0009252">
    <property type="term" value="P:peptidoglycan biosynthetic process"/>
    <property type="evidence" value="ECO:0007669"/>
    <property type="project" value="UniProtKB-KW"/>
</dbReference>
<evidence type="ECO:0000256" key="3">
    <source>
        <dbReference type="ARBA" id="ARBA00022475"/>
    </source>
</evidence>
<evidence type="ECO:0000256" key="11">
    <source>
        <dbReference type="ARBA" id="ARBA00022984"/>
    </source>
</evidence>
<dbReference type="GO" id="GO:0009002">
    <property type="term" value="F:serine-type D-Ala-D-Ala carboxypeptidase activity"/>
    <property type="evidence" value="ECO:0007669"/>
    <property type="project" value="UniProtKB-EC"/>
</dbReference>
<keyword evidence="10" id="KW-0133">Cell shape</keyword>
<keyword evidence="12 18" id="KW-1133">Transmembrane helix</keyword>
<keyword evidence="13 18" id="KW-0472">Membrane</keyword>
<evidence type="ECO:0000256" key="15">
    <source>
        <dbReference type="ARBA" id="ARBA00023316"/>
    </source>
</evidence>
<keyword evidence="7" id="KW-0808">Transferase</keyword>
<dbReference type="Pfam" id="PF00912">
    <property type="entry name" value="Transgly"/>
    <property type="match status" value="1"/>
</dbReference>
<dbReference type="Gene3D" id="3.40.710.10">
    <property type="entry name" value="DD-peptidase/beta-lactamase superfamily"/>
    <property type="match status" value="1"/>
</dbReference>
<evidence type="ECO:0000256" key="6">
    <source>
        <dbReference type="ARBA" id="ARBA00022676"/>
    </source>
</evidence>
<evidence type="ECO:0000259" key="20">
    <source>
        <dbReference type="Pfam" id="PF00912"/>
    </source>
</evidence>
<keyword evidence="15" id="KW-0961">Cell wall biogenesis/degradation</keyword>
<keyword evidence="9" id="KW-0378">Hydrolase</keyword>
<evidence type="ECO:0000256" key="13">
    <source>
        <dbReference type="ARBA" id="ARBA00023136"/>
    </source>
</evidence>
<dbReference type="Proteomes" id="UP000295632">
    <property type="component" value="Unassembled WGS sequence"/>
</dbReference>
<dbReference type="NCBIfam" id="TIGR02074">
    <property type="entry name" value="PBP_1a_fam"/>
    <property type="match status" value="1"/>
</dbReference>
<comment type="catalytic activity">
    <reaction evidence="16">
        <text>Preferential cleavage: (Ac)2-L-Lys-D-Ala-|-D-Ala. Also transpeptidation of peptidyl-alanyl moieties that are N-acyl substituents of D-alanine.</text>
        <dbReference type="EC" id="3.4.16.4"/>
    </reaction>
</comment>
<comment type="catalytic activity">
    <reaction evidence="17">
        <text>[GlcNAc-(1-&gt;4)-Mur2Ac(oyl-L-Ala-gamma-D-Glu-L-Lys-D-Ala-D-Ala)](n)-di-trans,octa-cis-undecaprenyl diphosphate + beta-D-GlcNAc-(1-&gt;4)-Mur2Ac(oyl-L-Ala-gamma-D-Glu-L-Lys-D-Ala-D-Ala)-di-trans,octa-cis-undecaprenyl diphosphate = [GlcNAc-(1-&gt;4)-Mur2Ac(oyl-L-Ala-gamma-D-Glu-L-Lys-D-Ala-D-Ala)](n+1)-di-trans,octa-cis-undecaprenyl diphosphate + di-trans,octa-cis-undecaprenyl diphosphate + H(+)</text>
        <dbReference type="Rhea" id="RHEA:23708"/>
        <dbReference type="Rhea" id="RHEA-COMP:9602"/>
        <dbReference type="Rhea" id="RHEA-COMP:9603"/>
        <dbReference type="ChEBI" id="CHEBI:15378"/>
        <dbReference type="ChEBI" id="CHEBI:58405"/>
        <dbReference type="ChEBI" id="CHEBI:60033"/>
        <dbReference type="ChEBI" id="CHEBI:78435"/>
        <dbReference type="EC" id="2.4.99.28"/>
    </reaction>
</comment>